<evidence type="ECO:0000313" key="2">
    <source>
        <dbReference type="Proteomes" id="UP000799424"/>
    </source>
</evidence>
<accession>A0A6A6ZPH0</accession>
<organism evidence="1 2">
    <name type="scientific">Ophiobolus disseminans</name>
    <dbReference type="NCBI Taxonomy" id="1469910"/>
    <lineage>
        <taxon>Eukaryota</taxon>
        <taxon>Fungi</taxon>
        <taxon>Dikarya</taxon>
        <taxon>Ascomycota</taxon>
        <taxon>Pezizomycotina</taxon>
        <taxon>Dothideomycetes</taxon>
        <taxon>Pleosporomycetidae</taxon>
        <taxon>Pleosporales</taxon>
        <taxon>Pleosporineae</taxon>
        <taxon>Phaeosphaeriaceae</taxon>
        <taxon>Ophiobolus</taxon>
    </lineage>
</organism>
<proteinExistence type="predicted"/>
<protein>
    <submittedName>
        <fullName evidence="1">Uncharacterized protein</fullName>
    </submittedName>
</protein>
<dbReference type="Proteomes" id="UP000799424">
    <property type="component" value="Unassembled WGS sequence"/>
</dbReference>
<sequence length="214" mass="23426">MERAPNLLPVDRKVRPSLYTTPGAHFYQTPSYRMPPSNNRHTQARDPLPRTNIARLVSQSGPSSLRSSHTRSTSILRLAFANAPLVQQARLNSCRCPSSAHNTSSSHVILCNNLQSKSMRSLHVSTAASAGCALCVTPGIGGCRETCTGPAIAQLASHDKRWQVEGLLLPLQNPGYRHRKVQRSFRNAARASKITNCVLRIKTAMVSSLVDFDT</sequence>
<reference evidence="1" key="1">
    <citation type="journal article" date="2020" name="Stud. Mycol.">
        <title>101 Dothideomycetes genomes: a test case for predicting lifestyles and emergence of pathogens.</title>
        <authorList>
            <person name="Haridas S."/>
            <person name="Albert R."/>
            <person name="Binder M."/>
            <person name="Bloem J."/>
            <person name="Labutti K."/>
            <person name="Salamov A."/>
            <person name="Andreopoulos B."/>
            <person name="Baker S."/>
            <person name="Barry K."/>
            <person name="Bills G."/>
            <person name="Bluhm B."/>
            <person name="Cannon C."/>
            <person name="Castanera R."/>
            <person name="Culley D."/>
            <person name="Daum C."/>
            <person name="Ezra D."/>
            <person name="Gonzalez J."/>
            <person name="Henrissat B."/>
            <person name="Kuo A."/>
            <person name="Liang C."/>
            <person name="Lipzen A."/>
            <person name="Lutzoni F."/>
            <person name="Magnuson J."/>
            <person name="Mondo S."/>
            <person name="Nolan M."/>
            <person name="Ohm R."/>
            <person name="Pangilinan J."/>
            <person name="Park H.-J."/>
            <person name="Ramirez L."/>
            <person name="Alfaro M."/>
            <person name="Sun H."/>
            <person name="Tritt A."/>
            <person name="Yoshinaga Y."/>
            <person name="Zwiers L.-H."/>
            <person name="Turgeon B."/>
            <person name="Goodwin S."/>
            <person name="Spatafora J."/>
            <person name="Crous P."/>
            <person name="Grigoriev I."/>
        </authorList>
    </citation>
    <scope>NUCLEOTIDE SEQUENCE</scope>
    <source>
        <strain evidence="1">CBS 113818</strain>
    </source>
</reference>
<evidence type="ECO:0000313" key="1">
    <source>
        <dbReference type="EMBL" id="KAF2822982.1"/>
    </source>
</evidence>
<dbReference type="EMBL" id="MU006233">
    <property type="protein sequence ID" value="KAF2822982.1"/>
    <property type="molecule type" value="Genomic_DNA"/>
</dbReference>
<gene>
    <name evidence="1" type="ORF">CC86DRAFT_74463</name>
</gene>
<name>A0A6A6ZPH0_9PLEO</name>
<dbReference type="AlphaFoldDB" id="A0A6A6ZPH0"/>
<keyword evidence="2" id="KW-1185">Reference proteome</keyword>